<dbReference type="PANTHER" id="PTHR33281:SF19">
    <property type="entry name" value="VOLTAGE-DEPENDENT ANION CHANNEL-FORMING PROTEIN YNEE"/>
    <property type="match status" value="1"/>
</dbReference>
<evidence type="ECO:0000256" key="1">
    <source>
        <dbReference type="ARBA" id="ARBA00004651"/>
    </source>
</evidence>
<keyword evidence="6" id="KW-0406">Ion transport</keyword>
<evidence type="ECO:0000256" key="8">
    <source>
        <dbReference type="ARBA" id="ARBA00034708"/>
    </source>
</evidence>
<evidence type="ECO:0000256" key="5">
    <source>
        <dbReference type="ARBA" id="ARBA00022989"/>
    </source>
</evidence>
<proteinExistence type="inferred from homology"/>
<dbReference type="InterPro" id="IPR044669">
    <property type="entry name" value="YneE/VCCN1/2-like"/>
</dbReference>
<dbReference type="EMBL" id="CP104311">
    <property type="protein sequence ID" value="WWF03038.1"/>
    <property type="molecule type" value="Genomic_DNA"/>
</dbReference>
<dbReference type="PANTHER" id="PTHR33281">
    <property type="entry name" value="UPF0187 PROTEIN YNEE"/>
    <property type="match status" value="1"/>
</dbReference>
<organism evidence="9 10">
    <name type="scientific">Methylococcus capsulatus</name>
    <dbReference type="NCBI Taxonomy" id="414"/>
    <lineage>
        <taxon>Bacteria</taxon>
        <taxon>Pseudomonadati</taxon>
        <taxon>Pseudomonadota</taxon>
        <taxon>Gammaproteobacteria</taxon>
        <taxon>Methylococcales</taxon>
        <taxon>Methylococcaceae</taxon>
        <taxon>Methylococcus</taxon>
    </lineage>
</organism>
<sequence length="146" mass="16695">MATTTEHRPNRIAAQLLMETARLNDKGELSGHQLLCLNPELSAFAEICGGCERIQKTPIPYSYSLFLKKFIFLYIVSMPFCFVPEFHYWTALITTLVFYVLASLELIAEEIENPFGDDANDLPTDEIAANIRLRVRELLLRGELRQ</sequence>
<accession>A0ABZ2F951</accession>
<keyword evidence="5" id="KW-1133">Transmembrane helix</keyword>
<evidence type="ECO:0000256" key="2">
    <source>
        <dbReference type="ARBA" id="ARBA00022448"/>
    </source>
</evidence>
<keyword evidence="2" id="KW-0813">Transport</keyword>
<evidence type="ECO:0000256" key="4">
    <source>
        <dbReference type="ARBA" id="ARBA00022692"/>
    </source>
</evidence>
<evidence type="ECO:0000313" key="10">
    <source>
        <dbReference type="Proteomes" id="UP001359308"/>
    </source>
</evidence>
<keyword evidence="4" id="KW-0812">Transmembrane</keyword>
<gene>
    <name evidence="9" type="ORF">N4J17_05310</name>
</gene>
<name>A0ABZ2F951_METCP</name>
<keyword evidence="7" id="KW-0472">Membrane</keyword>
<dbReference type="RefSeq" id="WP_277458493.1">
    <property type="nucleotide sequence ID" value="NZ_CP104311.1"/>
</dbReference>
<dbReference type="Proteomes" id="UP001359308">
    <property type="component" value="Chromosome"/>
</dbReference>
<reference evidence="9 10" key="1">
    <citation type="submission" date="2022-09" db="EMBL/GenBank/DDBJ databases">
        <authorList>
            <person name="Giprobiosintez L."/>
        </authorList>
    </citation>
    <scope>NUCLEOTIDE SEQUENCE [LARGE SCALE GENOMIC DNA]</scope>
    <source>
        <strain evidence="10">VKPM-B-12549 (GBS-15)</strain>
    </source>
</reference>
<keyword evidence="10" id="KW-1185">Reference proteome</keyword>
<comment type="similarity">
    <text evidence="8">Belongs to the anion channel-forming bestrophin (TC 1.A.46) family.</text>
</comment>
<protein>
    <submittedName>
        <fullName evidence="9">Bestrophin family protein</fullName>
    </submittedName>
</protein>
<dbReference type="Pfam" id="PF25539">
    <property type="entry name" value="Bestrophin_2"/>
    <property type="match status" value="1"/>
</dbReference>
<evidence type="ECO:0000313" key="9">
    <source>
        <dbReference type="EMBL" id="WWF03038.1"/>
    </source>
</evidence>
<evidence type="ECO:0000256" key="6">
    <source>
        <dbReference type="ARBA" id="ARBA00023065"/>
    </source>
</evidence>
<evidence type="ECO:0000256" key="3">
    <source>
        <dbReference type="ARBA" id="ARBA00022475"/>
    </source>
</evidence>
<comment type="subcellular location">
    <subcellularLocation>
        <location evidence="1">Cell membrane</location>
        <topology evidence="1">Multi-pass membrane protein</topology>
    </subcellularLocation>
</comment>
<keyword evidence="3" id="KW-1003">Cell membrane</keyword>
<evidence type="ECO:0000256" key="7">
    <source>
        <dbReference type="ARBA" id="ARBA00023136"/>
    </source>
</evidence>